<evidence type="ECO:0000259" key="3">
    <source>
        <dbReference type="PROSITE" id="PS50977"/>
    </source>
</evidence>
<dbReference type="InterPro" id="IPR009057">
    <property type="entry name" value="Homeodomain-like_sf"/>
</dbReference>
<evidence type="ECO:0000256" key="2">
    <source>
        <dbReference type="PROSITE-ProRule" id="PRU00335"/>
    </source>
</evidence>
<dbReference type="EMBL" id="BAAANY010000043">
    <property type="protein sequence ID" value="GAA1718934.1"/>
    <property type="molecule type" value="Genomic_DNA"/>
</dbReference>
<dbReference type="Pfam" id="PF17940">
    <property type="entry name" value="TetR_C_31"/>
    <property type="match status" value="1"/>
</dbReference>
<keyword evidence="1 2" id="KW-0238">DNA-binding</keyword>
<proteinExistence type="predicted"/>
<protein>
    <recommendedName>
        <fullName evidence="3">HTH tetR-type domain-containing protein</fullName>
    </recommendedName>
</protein>
<name>A0ABN2J7N8_9ACTN</name>
<dbReference type="Pfam" id="PF00440">
    <property type="entry name" value="TetR_N"/>
    <property type="match status" value="1"/>
</dbReference>
<comment type="caution">
    <text evidence="4">The sequence shown here is derived from an EMBL/GenBank/DDBJ whole genome shotgun (WGS) entry which is preliminary data.</text>
</comment>
<evidence type="ECO:0000313" key="4">
    <source>
        <dbReference type="EMBL" id="GAA1718934.1"/>
    </source>
</evidence>
<keyword evidence="5" id="KW-1185">Reference proteome</keyword>
<dbReference type="Gene3D" id="1.10.357.10">
    <property type="entry name" value="Tetracycline Repressor, domain 2"/>
    <property type="match status" value="1"/>
</dbReference>
<feature type="domain" description="HTH tetR-type" evidence="3">
    <location>
        <begin position="6"/>
        <end position="66"/>
    </location>
</feature>
<dbReference type="InterPro" id="IPR041583">
    <property type="entry name" value="TetR_C_31"/>
</dbReference>
<dbReference type="PROSITE" id="PS50977">
    <property type="entry name" value="HTH_TETR_2"/>
    <property type="match status" value="1"/>
</dbReference>
<dbReference type="Proteomes" id="UP001500618">
    <property type="component" value="Unassembled WGS sequence"/>
</dbReference>
<feature type="DNA-binding region" description="H-T-H motif" evidence="2">
    <location>
        <begin position="29"/>
        <end position="48"/>
    </location>
</feature>
<dbReference type="RefSeq" id="WP_344315139.1">
    <property type="nucleotide sequence ID" value="NZ_BAAANY010000043.1"/>
</dbReference>
<evidence type="ECO:0000313" key="5">
    <source>
        <dbReference type="Proteomes" id="UP001500618"/>
    </source>
</evidence>
<reference evidence="4 5" key="1">
    <citation type="journal article" date="2019" name="Int. J. Syst. Evol. Microbiol.">
        <title>The Global Catalogue of Microorganisms (GCM) 10K type strain sequencing project: providing services to taxonomists for standard genome sequencing and annotation.</title>
        <authorList>
            <consortium name="The Broad Institute Genomics Platform"/>
            <consortium name="The Broad Institute Genome Sequencing Center for Infectious Disease"/>
            <person name="Wu L."/>
            <person name="Ma J."/>
        </authorList>
    </citation>
    <scope>NUCLEOTIDE SEQUENCE [LARGE SCALE GENOMIC DNA]</scope>
    <source>
        <strain evidence="4 5">JCM 14718</strain>
    </source>
</reference>
<dbReference type="SUPFAM" id="SSF46689">
    <property type="entry name" value="Homeodomain-like"/>
    <property type="match status" value="1"/>
</dbReference>
<accession>A0ABN2J7N8</accession>
<organism evidence="4 5">
    <name type="scientific">Fodinicola feengrottensis</name>
    <dbReference type="NCBI Taxonomy" id="435914"/>
    <lineage>
        <taxon>Bacteria</taxon>
        <taxon>Bacillati</taxon>
        <taxon>Actinomycetota</taxon>
        <taxon>Actinomycetes</taxon>
        <taxon>Mycobacteriales</taxon>
        <taxon>Fodinicola</taxon>
    </lineage>
</organism>
<evidence type="ECO:0000256" key="1">
    <source>
        <dbReference type="ARBA" id="ARBA00023125"/>
    </source>
</evidence>
<dbReference type="InterPro" id="IPR001647">
    <property type="entry name" value="HTH_TetR"/>
</dbReference>
<gene>
    <name evidence="4" type="ORF">GCM10009765_79170</name>
</gene>
<sequence>MPRLNPQRRDALTDAAIAVIARDGVHGLSHRTVDEEATVPNGTTSNYFRSRDALLQATAERLIQQHREWIVEQVGRHPADASRAQIIDVLSDVVDQSVSVFRGRIIAMFELAMESTRRPALREVFAKLGGEEMRFMRAAHTGADLPDTDAPMLNAFYNGMLFVALAVPGVLGDRTPGEVTRAMLETILL</sequence>